<evidence type="ECO:0000256" key="3">
    <source>
        <dbReference type="ARBA" id="ARBA00022989"/>
    </source>
</evidence>
<dbReference type="Pfam" id="PF02326">
    <property type="entry name" value="YMF19"/>
    <property type="match status" value="1"/>
</dbReference>
<reference evidence="9" key="1">
    <citation type="submission" date="2017-09" db="EMBL/GenBank/DDBJ databases">
        <title>Mitochondrial genome and polymorphic microsatellite markers from the abyssal sponge Plenaster craigi: tools for understanding the impact of deep-sea mining.</title>
        <authorList>
            <person name="Taboada S."/>
            <person name="Kenny N.J."/>
            <person name="Riesgo A."/>
            <person name="Wiklund H."/>
            <person name="Paterson G.L.J."/>
            <person name="Dahlgren T.G."/>
            <person name="Glover A.G."/>
        </authorList>
    </citation>
    <scope>NUCLEOTIDE SEQUENCE</scope>
</reference>
<name>A0A291L4J5_9METZ</name>
<evidence type="ECO:0000256" key="6">
    <source>
        <dbReference type="ARBA" id="ARBA00023310"/>
    </source>
</evidence>
<evidence type="ECO:0000259" key="8">
    <source>
        <dbReference type="Pfam" id="PF02326"/>
    </source>
</evidence>
<feature type="domain" description="ATP synthase YMF19-like N-terminal" evidence="8">
    <location>
        <begin position="2"/>
        <end position="50"/>
    </location>
</feature>
<evidence type="ECO:0000256" key="7">
    <source>
        <dbReference type="SAM" id="Phobius"/>
    </source>
</evidence>
<evidence type="ECO:0000256" key="2">
    <source>
        <dbReference type="ARBA" id="ARBA00022692"/>
    </source>
</evidence>
<dbReference type="GO" id="GO:0006754">
    <property type="term" value="P:ATP biosynthetic process"/>
    <property type="evidence" value="ECO:0007669"/>
    <property type="project" value="UniProtKB-KW"/>
</dbReference>
<organism evidence="9">
    <name type="scientific">Plenaster craigi</name>
    <dbReference type="NCBI Taxonomy" id="2021432"/>
    <lineage>
        <taxon>Eukaryota</taxon>
        <taxon>Metazoa</taxon>
        <taxon>Porifera</taxon>
        <taxon>Demospongiae</taxon>
        <taxon>Heteroscleromorpha</taxon>
        <taxon>Axinellida</taxon>
        <taxon>Stelligeridae</taxon>
        <taxon>Plenaster</taxon>
    </lineage>
</organism>
<sequence length="84" mass="9483">MPQLETVTYLTQYIWTLIMLLILFLFLVNIILPKLQQQLAIRSKISSVQLKARGLPVYRAPSGSITPIFKALFSIPSGLPRLQA</sequence>
<evidence type="ECO:0000256" key="1">
    <source>
        <dbReference type="ARBA" id="ARBA00004325"/>
    </source>
</evidence>
<keyword evidence="5 7" id="KW-0472">Membrane</keyword>
<keyword evidence="6" id="KW-0066">ATP synthesis</keyword>
<evidence type="ECO:0000256" key="5">
    <source>
        <dbReference type="ARBA" id="ARBA00023136"/>
    </source>
</evidence>
<accession>A0A291L4J5</accession>
<evidence type="ECO:0000313" key="9">
    <source>
        <dbReference type="EMBL" id="ATI10783.1"/>
    </source>
</evidence>
<evidence type="ECO:0000256" key="4">
    <source>
        <dbReference type="ARBA" id="ARBA00023128"/>
    </source>
</evidence>
<dbReference type="InterPro" id="IPR003319">
    <property type="entry name" value="YMF19-like_N"/>
</dbReference>
<feature type="transmembrane region" description="Helical" evidence="7">
    <location>
        <begin position="12"/>
        <end position="32"/>
    </location>
</feature>
<comment type="subcellular location">
    <subcellularLocation>
        <location evidence="1">Mitochondrion membrane</location>
    </subcellularLocation>
</comment>
<keyword evidence="3 7" id="KW-1133">Transmembrane helix</keyword>
<dbReference type="EMBL" id="MF947452">
    <property type="protein sequence ID" value="ATI10783.1"/>
    <property type="molecule type" value="Genomic_DNA"/>
</dbReference>
<dbReference type="AlphaFoldDB" id="A0A291L4J5"/>
<geneLocation type="mitochondrion" evidence="9"/>
<gene>
    <name evidence="9" type="primary">ATP8</name>
</gene>
<dbReference type="GO" id="GO:0031966">
    <property type="term" value="C:mitochondrial membrane"/>
    <property type="evidence" value="ECO:0007669"/>
    <property type="project" value="UniProtKB-SubCell"/>
</dbReference>
<protein>
    <submittedName>
        <fullName evidence="9">ATP synthase F0 subunit 8</fullName>
    </submittedName>
</protein>
<keyword evidence="2 7" id="KW-0812">Transmembrane</keyword>
<proteinExistence type="predicted"/>
<keyword evidence="4 9" id="KW-0496">Mitochondrion</keyword>